<comment type="caution">
    <text evidence="1">The sequence shown here is derived from an EMBL/GenBank/DDBJ whole genome shotgun (WGS) entry which is preliminary data.</text>
</comment>
<dbReference type="RefSeq" id="WP_235177004.1">
    <property type="nucleotide sequence ID" value="NZ_JAKFFV010000003.1"/>
</dbReference>
<dbReference type="EMBL" id="JAKFFV010000003">
    <property type="protein sequence ID" value="MCF2497623.1"/>
    <property type="molecule type" value="Genomic_DNA"/>
</dbReference>
<evidence type="ECO:0000313" key="1">
    <source>
        <dbReference type="EMBL" id="MCF2497623.1"/>
    </source>
</evidence>
<accession>A0A9X1Q9A9</accession>
<dbReference type="InterPro" id="IPR025352">
    <property type="entry name" value="DUF4256"/>
</dbReference>
<dbReference type="AlphaFoldDB" id="A0A9X1Q9A9"/>
<organism evidence="1 2">
    <name type="scientific">Dyadobacter chenhuakuii</name>
    <dbReference type="NCBI Taxonomy" id="2909339"/>
    <lineage>
        <taxon>Bacteria</taxon>
        <taxon>Pseudomonadati</taxon>
        <taxon>Bacteroidota</taxon>
        <taxon>Cytophagia</taxon>
        <taxon>Cytophagales</taxon>
        <taxon>Spirosomataceae</taxon>
        <taxon>Dyadobacter</taxon>
    </lineage>
</organism>
<protein>
    <submittedName>
        <fullName evidence="1">DUF4256 domain-containing protein</fullName>
    </submittedName>
</protein>
<reference evidence="1" key="1">
    <citation type="submission" date="2022-01" db="EMBL/GenBank/DDBJ databases">
        <title>Novel species in genus Dyadobacter.</title>
        <authorList>
            <person name="Ma C."/>
        </authorList>
    </citation>
    <scope>NUCLEOTIDE SEQUENCE</scope>
    <source>
        <strain evidence="1">CY357</strain>
    </source>
</reference>
<proteinExistence type="predicted"/>
<evidence type="ECO:0000313" key="2">
    <source>
        <dbReference type="Proteomes" id="UP001139411"/>
    </source>
</evidence>
<dbReference type="Pfam" id="PF14066">
    <property type="entry name" value="DUF4256"/>
    <property type="match status" value="1"/>
</dbReference>
<dbReference type="Proteomes" id="UP001139411">
    <property type="component" value="Unassembled WGS sequence"/>
</dbReference>
<sequence>MKDKKQLSEQQTSELLETLKARFEKNKSRHEGLDWNKIKAKLEADPEKLWVLDEMEVTGGEPDVVGHDKKSDEFIFFDCSPETPKDRRSLCYDRAAWESRKANKPENTAMDMASEMGVELLTEEEYQQLQALGKFDLKTSSWLKTPANVRKLGGAIFGDRRFDRVFIYHNGADSYYAARGFRGSLRV</sequence>
<name>A0A9X1Q9A9_9BACT</name>
<gene>
    <name evidence="1" type="ORF">L0661_04860</name>
</gene>